<keyword evidence="7" id="KW-0449">Lipoprotein</keyword>
<reference evidence="10 11" key="1">
    <citation type="submission" date="2016-03" db="EMBL/GenBank/DDBJ databases">
        <title>Draft genome sequence of Paenibacillus glacialis DSM 22343.</title>
        <authorList>
            <person name="Shin S.-K."/>
            <person name="Yi H."/>
        </authorList>
    </citation>
    <scope>NUCLEOTIDE SEQUENCE [LARGE SCALE GENOMIC DNA]</scope>
    <source>
        <strain evidence="10 11">DSM 22343</strain>
    </source>
</reference>
<sequence length="398" mass="44656">MKRKGLLLCIFIILLIFVTGCWNRRELNDLAIAVGIAIDKSGNQYKVSAQVVEPGEVSGKKGGSVAPVTLYQATGDTILEALRQMTTISPRKIYLAHIRILVLSESLAREGIRDSLDLMSREPETRNDYFIVVAKQATAEDMLKILTNLEKVPSIRLFSTLETSAKQWAPTTTVNLDKLISELVSEGRHPVLTGLNVIGDKKIGESKKNVETVPSPADMQYSGLAVFRKDKLIGWLSDEEGKAYNYIDNNIKSTVGHVNCPDGGKLSLKVIRSNTKVKGSLRDEHPRITIEVQSEANVGEVQCHLDLTKTETIAEVEKLADRKTEEFIEKTIKKVQQEYKIDIFGFGEVIRRSYPKAWKKLKKNWDQTFVNIPVNVKVTHKIPYLGKISNSFLEDMKE</sequence>
<dbReference type="Pfam" id="PF05504">
    <property type="entry name" value="Spore_GerAC"/>
    <property type="match status" value="1"/>
</dbReference>
<dbReference type="EMBL" id="LVJH01000002">
    <property type="protein sequence ID" value="OAB46127.1"/>
    <property type="molecule type" value="Genomic_DNA"/>
</dbReference>
<evidence type="ECO:0000256" key="7">
    <source>
        <dbReference type="ARBA" id="ARBA00023288"/>
    </source>
</evidence>
<feature type="domain" description="Spore germination GerAC-like C-terminal" evidence="8">
    <location>
        <begin position="222"/>
        <end position="382"/>
    </location>
</feature>
<dbReference type="RefSeq" id="WP_068527752.1">
    <property type="nucleotide sequence ID" value="NZ_LVJH01000002.1"/>
</dbReference>
<dbReference type="AlphaFoldDB" id="A0A168NUU8"/>
<evidence type="ECO:0000259" key="9">
    <source>
        <dbReference type="Pfam" id="PF25198"/>
    </source>
</evidence>
<dbReference type="GO" id="GO:0009847">
    <property type="term" value="P:spore germination"/>
    <property type="evidence" value="ECO:0007669"/>
    <property type="project" value="InterPro"/>
</dbReference>
<gene>
    <name evidence="10" type="ORF">PGLA_01670</name>
</gene>
<dbReference type="NCBIfam" id="TIGR02887">
    <property type="entry name" value="spore_ger_x_C"/>
    <property type="match status" value="1"/>
</dbReference>
<evidence type="ECO:0000256" key="2">
    <source>
        <dbReference type="ARBA" id="ARBA00007886"/>
    </source>
</evidence>
<evidence type="ECO:0000256" key="4">
    <source>
        <dbReference type="ARBA" id="ARBA00022729"/>
    </source>
</evidence>
<accession>A0A168NUU8</accession>
<dbReference type="InterPro" id="IPR046953">
    <property type="entry name" value="Spore_GerAC-like_C"/>
</dbReference>
<dbReference type="PROSITE" id="PS51257">
    <property type="entry name" value="PROKAR_LIPOPROTEIN"/>
    <property type="match status" value="1"/>
</dbReference>
<dbReference type="InterPro" id="IPR057336">
    <property type="entry name" value="GerAC_N"/>
</dbReference>
<evidence type="ECO:0000259" key="8">
    <source>
        <dbReference type="Pfam" id="PF05504"/>
    </source>
</evidence>
<organism evidence="10 11">
    <name type="scientific">Paenibacillus glacialis</name>
    <dbReference type="NCBI Taxonomy" id="494026"/>
    <lineage>
        <taxon>Bacteria</taxon>
        <taxon>Bacillati</taxon>
        <taxon>Bacillota</taxon>
        <taxon>Bacilli</taxon>
        <taxon>Bacillales</taxon>
        <taxon>Paenibacillaceae</taxon>
        <taxon>Paenibacillus</taxon>
    </lineage>
</organism>
<proteinExistence type="inferred from homology"/>
<dbReference type="Gene3D" id="3.30.300.210">
    <property type="entry name" value="Nutrient germinant receptor protein C, domain 3"/>
    <property type="match status" value="1"/>
</dbReference>
<keyword evidence="11" id="KW-1185">Reference proteome</keyword>
<evidence type="ECO:0000313" key="11">
    <source>
        <dbReference type="Proteomes" id="UP000076967"/>
    </source>
</evidence>
<dbReference type="Pfam" id="PF25198">
    <property type="entry name" value="Spore_GerAC_N"/>
    <property type="match status" value="1"/>
</dbReference>
<dbReference type="PANTHER" id="PTHR35789">
    <property type="entry name" value="SPORE GERMINATION PROTEIN B3"/>
    <property type="match status" value="1"/>
</dbReference>
<keyword evidence="5" id="KW-0472">Membrane</keyword>
<evidence type="ECO:0000256" key="5">
    <source>
        <dbReference type="ARBA" id="ARBA00023136"/>
    </source>
</evidence>
<evidence type="ECO:0000256" key="1">
    <source>
        <dbReference type="ARBA" id="ARBA00004635"/>
    </source>
</evidence>
<protein>
    <submittedName>
        <fullName evidence="10">Spore gernimation protein GerC</fullName>
    </submittedName>
</protein>
<keyword evidence="4" id="KW-0732">Signal</keyword>
<keyword evidence="3" id="KW-0309">Germination</keyword>
<feature type="domain" description="Spore germination protein N-terminal" evidence="9">
    <location>
        <begin position="23"/>
        <end position="195"/>
    </location>
</feature>
<dbReference type="STRING" id="494026.PGLA_01670"/>
<evidence type="ECO:0000313" key="10">
    <source>
        <dbReference type="EMBL" id="OAB46127.1"/>
    </source>
</evidence>
<dbReference type="InterPro" id="IPR038501">
    <property type="entry name" value="Spore_GerAC_C_sf"/>
</dbReference>
<name>A0A168NUU8_9BACL</name>
<dbReference type="InterPro" id="IPR008844">
    <property type="entry name" value="Spore_GerAC-like"/>
</dbReference>
<evidence type="ECO:0000256" key="6">
    <source>
        <dbReference type="ARBA" id="ARBA00023139"/>
    </source>
</evidence>
<comment type="similarity">
    <text evidence="2">Belongs to the GerABKC lipoprotein family.</text>
</comment>
<dbReference type="Proteomes" id="UP000076967">
    <property type="component" value="Unassembled WGS sequence"/>
</dbReference>
<dbReference type="Gene3D" id="6.20.190.10">
    <property type="entry name" value="Nutrient germinant receptor protein C, domain 1"/>
    <property type="match status" value="1"/>
</dbReference>
<keyword evidence="6" id="KW-0564">Palmitate</keyword>
<evidence type="ECO:0000256" key="3">
    <source>
        <dbReference type="ARBA" id="ARBA00022544"/>
    </source>
</evidence>
<dbReference type="OrthoDB" id="9816067at2"/>
<comment type="subcellular location">
    <subcellularLocation>
        <location evidence="1">Membrane</location>
        <topology evidence="1">Lipid-anchor</topology>
    </subcellularLocation>
</comment>
<comment type="caution">
    <text evidence="10">The sequence shown here is derived from an EMBL/GenBank/DDBJ whole genome shotgun (WGS) entry which is preliminary data.</text>
</comment>
<dbReference type="PANTHER" id="PTHR35789:SF1">
    <property type="entry name" value="SPORE GERMINATION PROTEIN B3"/>
    <property type="match status" value="1"/>
</dbReference>
<dbReference type="GO" id="GO:0016020">
    <property type="term" value="C:membrane"/>
    <property type="evidence" value="ECO:0007669"/>
    <property type="project" value="UniProtKB-SubCell"/>
</dbReference>